<proteinExistence type="predicted"/>
<evidence type="ECO:0000313" key="6">
    <source>
        <dbReference type="EMBL" id="GGA57005.1"/>
    </source>
</evidence>
<evidence type="ECO:0000256" key="3">
    <source>
        <dbReference type="PROSITE-ProRule" id="PRU00339"/>
    </source>
</evidence>
<dbReference type="Gene3D" id="1.25.40.10">
    <property type="entry name" value="Tetratricopeptide repeat domain"/>
    <property type="match status" value="2"/>
</dbReference>
<feature type="transmembrane region" description="Helical" evidence="5">
    <location>
        <begin position="318"/>
        <end position="338"/>
    </location>
</feature>
<protein>
    <recommendedName>
        <fullName evidence="8">Tetratricopeptide repeat protein</fullName>
    </recommendedName>
</protein>
<dbReference type="InterPro" id="IPR013105">
    <property type="entry name" value="TPR_2"/>
</dbReference>
<comment type="caution">
    <text evidence="6">The sequence shown here is derived from an EMBL/GenBank/DDBJ whole genome shotgun (WGS) entry which is preliminary data.</text>
</comment>
<evidence type="ECO:0000256" key="2">
    <source>
        <dbReference type="ARBA" id="ARBA00022803"/>
    </source>
</evidence>
<dbReference type="EMBL" id="BMEX01000023">
    <property type="protein sequence ID" value="GGA57005.1"/>
    <property type="molecule type" value="Genomic_DNA"/>
</dbReference>
<feature type="region of interest" description="Disordered" evidence="4">
    <location>
        <begin position="273"/>
        <end position="308"/>
    </location>
</feature>
<dbReference type="Pfam" id="PF13181">
    <property type="entry name" value="TPR_8"/>
    <property type="match status" value="1"/>
</dbReference>
<dbReference type="SMART" id="SM00028">
    <property type="entry name" value="TPR"/>
    <property type="match status" value="5"/>
</dbReference>
<keyword evidence="5" id="KW-1133">Transmembrane helix</keyword>
<dbReference type="PANTHER" id="PTHR44943:SF8">
    <property type="entry name" value="TPR REPEAT-CONTAINING PROTEIN MJ0263"/>
    <property type="match status" value="1"/>
</dbReference>
<dbReference type="InterPro" id="IPR051685">
    <property type="entry name" value="Ycf3/AcsC/BcsC/TPR_MFPF"/>
</dbReference>
<dbReference type="SUPFAM" id="SSF48452">
    <property type="entry name" value="TPR-like"/>
    <property type="match status" value="1"/>
</dbReference>
<dbReference type="PANTHER" id="PTHR44943">
    <property type="entry name" value="CELLULOSE SYNTHASE OPERON PROTEIN C"/>
    <property type="match status" value="1"/>
</dbReference>
<keyword evidence="5" id="KW-0812">Transmembrane</keyword>
<dbReference type="InterPro" id="IPR011009">
    <property type="entry name" value="Kinase-like_dom_sf"/>
</dbReference>
<gene>
    <name evidence="6" type="ORF">GCM10007416_32760</name>
</gene>
<organism evidence="6 7">
    <name type="scientific">Kroppenstedtia guangzhouensis</name>
    <dbReference type="NCBI Taxonomy" id="1274356"/>
    <lineage>
        <taxon>Bacteria</taxon>
        <taxon>Bacillati</taxon>
        <taxon>Bacillota</taxon>
        <taxon>Bacilli</taxon>
        <taxon>Bacillales</taxon>
        <taxon>Thermoactinomycetaceae</taxon>
        <taxon>Kroppenstedtia</taxon>
    </lineage>
</organism>
<dbReference type="Pfam" id="PF07719">
    <property type="entry name" value="TPR_2"/>
    <property type="match status" value="1"/>
</dbReference>
<dbReference type="Gene3D" id="1.10.510.10">
    <property type="entry name" value="Transferase(Phosphotransferase) domain 1"/>
    <property type="match status" value="1"/>
</dbReference>
<keyword evidence="1" id="KW-0677">Repeat</keyword>
<evidence type="ECO:0000256" key="5">
    <source>
        <dbReference type="SAM" id="Phobius"/>
    </source>
</evidence>
<evidence type="ECO:0000313" key="7">
    <source>
        <dbReference type="Proteomes" id="UP000617979"/>
    </source>
</evidence>
<dbReference type="InterPro" id="IPR011990">
    <property type="entry name" value="TPR-like_helical_dom_sf"/>
</dbReference>
<feature type="repeat" description="TPR" evidence="3">
    <location>
        <begin position="451"/>
        <end position="484"/>
    </location>
</feature>
<keyword evidence="5" id="KW-0472">Membrane</keyword>
<feature type="repeat" description="TPR" evidence="3">
    <location>
        <begin position="417"/>
        <end position="450"/>
    </location>
</feature>
<feature type="repeat" description="TPR" evidence="3">
    <location>
        <begin position="607"/>
        <end position="640"/>
    </location>
</feature>
<accession>A0ABQ1H4B5</accession>
<evidence type="ECO:0008006" key="8">
    <source>
        <dbReference type="Google" id="ProtNLM"/>
    </source>
</evidence>
<evidence type="ECO:0000256" key="1">
    <source>
        <dbReference type="ARBA" id="ARBA00022737"/>
    </source>
</evidence>
<name>A0ABQ1H4B5_9BACL</name>
<dbReference type="Proteomes" id="UP000617979">
    <property type="component" value="Unassembled WGS sequence"/>
</dbReference>
<keyword evidence="7" id="KW-1185">Reference proteome</keyword>
<dbReference type="RefSeq" id="WP_188433593.1">
    <property type="nucleotide sequence ID" value="NZ_BMEX01000023.1"/>
</dbReference>
<dbReference type="InterPro" id="IPR019734">
    <property type="entry name" value="TPR_rpt"/>
</dbReference>
<keyword evidence="2 3" id="KW-0802">TPR repeat</keyword>
<sequence>MNRKRQGEWIRNTYQVLQSFPFVRGVLYYVETPSGRGNLLPERVFVHAVEQEGMNGESSFHRLLQRDSLAFPPLQDAFVEEGILYQVLSPLEATLLAYQMLGSEILPLGEAARIMKWIADHLLRLRRRGEFTVVHPQNILVTPDEVRFLYGGPSGLIPGPEYSQWPDGPDEQDETWEVYLWGALAYTLFTGVVPKPGEIEPLRRYREEVPVEWERLILNSLRADPAWRPRLVEIREGLEWISPLMHKAPAVIKKPAPGGDDLFSGVLLRTERRPPREEEIRTEGEEREEAPASIQPQPSQKTKVESPPWRAPLNRKGLLFTGIGAVAIGLAAGTYFLFNGGLLGDDAEDAARYYGESVRLFRENQVDEAITRAQLAVEADPAEKEYLLHLANLHGEKKDYKKAKQVLAKGVKNVPDPQLYDVLAVYALESGDLKQAESAVQKALSSDPENPLFHYHEGKIHGAKGDDEAAVRSFRTAVRLNPKEGSYHYILASYLLKLKKTEEAVKHGKKAAKLKPENATVWYKLGQAYLAEREQIVKKTGLTKKKRESLIADTIKEATHAFNQVIKLKPDHAATHYYLSIARYYAGDFEASLKSARESVRISPKTAIYHYQYGVVLQRLNQREEAAKSYRKAQELDPGDMRYKEALDQIK</sequence>
<evidence type="ECO:0000256" key="4">
    <source>
        <dbReference type="SAM" id="MobiDB-lite"/>
    </source>
</evidence>
<feature type="compositionally biased region" description="Basic and acidic residues" evidence="4">
    <location>
        <begin position="273"/>
        <end position="284"/>
    </location>
</feature>
<feature type="repeat" description="TPR" evidence="3">
    <location>
        <begin position="485"/>
        <end position="518"/>
    </location>
</feature>
<dbReference type="Pfam" id="PF13414">
    <property type="entry name" value="TPR_11"/>
    <property type="match status" value="1"/>
</dbReference>
<dbReference type="Pfam" id="PF13432">
    <property type="entry name" value="TPR_16"/>
    <property type="match status" value="1"/>
</dbReference>
<dbReference type="SUPFAM" id="SSF81901">
    <property type="entry name" value="HCP-like"/>
    <property type="match status" value="1"/>
</dbReference>
<dbReference type="SUPFAM" id="SSF56112">
    <property type="entry name" value="Protein kinase-like (PK-like)"/>
    <property type="match status" value="1"/>
</dbReference>
<dbReference type="PROSITE" id="PS50005">
    <property type="entry name" value="TPR"/>
    <property type="match status" value="4"/>
</dbReference>
<reference evidence="7" key="1">
    <citation type="journal article" date="2019" name="Int. J. Syst. Evol. Microbiol.">
        <title>The Global Catalogue of Microorganisms (GCM) 10K type strain sequencing project: providing services to taxonomists for standard genome sequencing and annotation.</title>
        <authorList>
            <consortium name="The Broad Institute Genomics Platform"/>
            <consortium name="The Broad Institute Genome Sequencing Center for Infectious Disease"/>
            <person name="Wu L."/>
            <person name="Ma J."/>
        </authorList>
    </citation>
    <scope>NUCLEOTIDE SEQUENCE [LARGE SCALE GENOMIC DNA]</scope>
    <source>
        <strain evidence="7">CGMCC 1.12404</strain>
    </source>
</reference>